<gene>
    <name evidence="1" type="primary">Hypp4200</name>
    <name evidence="1" type="ORF">BLAG_LOCUS22156</name>
</gene>
<protein>
    <submittedName>
        <fullName evidence="1">Hypp4200 protein</fullName>
    </submittedName>
</protein>
<accession>A0A8K0EUQ9</accession>
<sequence length="147" mass="16640">MWCKFRDVAEFEDFTAFLRQPRGVEPVRKGHVLARLYNLPIVSTGQTCTGLHEFRQFVGLGVGVQFCSQIYHPTSCCDPKAFMCVLIRMIEMVMMVSNPMLCLCDHLVFGSILAEVTSVRKASSECILLEVPQVQGLFLNDMWDTRG</sequence>
<dbReference type="Proteomes" id="UP000838412">
    <property type="component" value="Chromosome 7"/>
</dbReference>
<dbReference type="EMBL" id="OV696692">
    <property type="protein sequence ID" value="CAH1269541.1"/>
    <property type="molecule type" value="Genomic_DNA"/>
</dbReference>
<evidence type="ECO:0000313" key="1">
    <source>
        <dbReference type="EMBL" id="CAH1269541.1"/>
    </source>
</evidence>
<reference evidence="1" key="1">
    <citation type="submission" date="2022-01" db="EMBL/GenBank/DDBJ databases">
        <authorList>
            <person name="Braso-Vives M."/>
        </authorList>
    </citation>
    <scope>NUCLEOTIDE SEQUENCE</scope>
</reference>
<evidence type="ECO:0000313" key="2">
    <source>
        <dbReference type="Proteomes" id="UP000838412"/>
    </source>
</evidence>
<organism evidence="1 2">
    <name type="scientific">Branchiostoma lanceolatum</name>
    <name type="common">Common lancelet</name>
    <name type="synonym">Amphioxus lanceolatum</name>
    <dbReference type="NCBI Taxonomy" id="7740"/>
    <lineage>
        <taxon>Eukaryota</taxon>
        <taxon>Metazoa</taxon>
        <taxon>Chordata</taxon>
        <taxon>Cephalochordata</taxon>
        <taxon>Leptocardii</taxon>
        <taxon>Amphioxiformes</taxon>
        <taxon>Branchiostomatidae</taxon>
        <taxon>Branchiostoma</taxon>
    </lineage>
</organism>
<keyword evidence="2" id="KW-1185">Reference proteome</keyword>
<proteinExistence type="predicted"/>
<dbReference type="AlphaFoldDB" id="A0A8K0EUQ9"/>
<name>A0A8K0EUQ9_BRALA</name>